<evidence type="ECO:0000313" key="4">
    <source>
        <dbReference type="Proteomes" id="UP000823388"/>
    </source>
</evidence>
<evidence type="ECO:0000313" key="3">
    <source>
        <dbReference type="EMBL" id="KAG2633819.1"/>
    </source>
</evidence>
<dbReference type="Proteomes" id="UP000823388">
    <property type="component" value="Chromosome 2N"/>
</dbReference>
<name>A0A8T0VQA3_PANVG</name>
<sequence length="151" mass="16829">MVEIRENPGRPAHSVPTGLTPPHTWAAMESMRTESVNDGQAPMPSAQVVSKVLSQNTSNNTFLKNIGVSVNSKKSETSAEKAIKEQLAAANQVAANLHEQVYVLKKKCEDQDQVLLRAQKELEEFKKEQQENNQLLKRILMLNTFGNFSQP</sequence>
<gene>
    <name evidence="3" type="ORF">PVAP13_2NG294000</name>
</gene>
<evidence type="ECO:0000256" key="2">
    <source>
        <dbReference type="SAM" id="MobiDB-lite"/>
    </source>
</evidence>
<dbReference type="EMBL" id="CM029040">
    <property type="protein sequence ID" value="KAG2633819.1"/>
    <property type="molecule type" value="Genomic_DNA"/>
</dbReference>
<protein>
    <submittedName>
        <fullName evidence="3">Uncharacterized protein</fullName>
    </submittedName>
</protein>
<feature type="region of interest" description="Disordered" evidence="2">
    <location>
        <begin position="1"/>
        <end position="23"/>
    </location>
</feature>
<accession>A0A8T0VQA3</accession>
<proteinExistence type="predicted"/>
<keyword evidence="1" id="KW-0175">Coiled coil</keyword>
<keyword evidence="4" id="KW-1185">Reference proteome</keyword>
<feature type="coiled-coil region" evidence="1">
    <location>
        <begin position="80"/>
        <end position="138"/>
    </location>
</feature>
<organism evidence="3 4">
    <name type="scientific">Panicum virgatum</name>
    <name type="common">Blackwell switchgrass</name>
    <dbReference type="NCBI Taxonomy" id="38727"/>
    <lineage>
        <taxon>Eukaryota</taxon>
        <taxon>Viridiplantae</taxon>
        <taxon>Streptophyta</taxon>
        <taxon>Embryophyta</taxon>
        <taxon>Tracheophyta</taxon>
        <taxon>Spermatophyta</taxon>
        <taxon>Magnoliopsida</taxon>
        <taxon>Liliopsida</taxon>
        <taxon>Poales</taxon>
        <taxon>Poaceae</taxon>
        <taxon>PACMAD clade</taxon>
        <taxon>Panicoideae</taxon>
        <taxon>Panicodae</taxon>
        <taxon>Paniceae</taxon>
        <taxon>Panicinae</taxon>
        <taxon>Panicum</taxon>
        <taxon>Panicum sect. Hiantes</taxon>
    </lineage>
</organism>
<comment type="caution">
    <text evidence="3">The sequence shown here is derived from an EMBL/GenBank/DDBJ whole genome shotgun (WGS) entry which is preliminary data.</text>
</comment>
<dbReference type="AlphaFoldDB" id="A0A8T0VQA3"/>
<reference evidence="3" key="1">
    <citation type="submission" date="2020-05" db="EMBL/GenBank/DDBJ databases">
        <title>WGS assembly of Panicum virgatum.</title>
        <authorList>
            <person name="Lovell J.T."/>
            <person name="Jenkins J."/>
            <person name="Shu S."/>
            <person name="Juenger T.E."/>
            <person name="Schmutz J."/>
        </authorList>
    </citation>
    <scope>NUCLEOTIDE SEQUENCE</scope>
    <source>
        <strain evidence="3">AP13</strain>
    </source>
</reference>
<evidence type="ECO:0000256" key="1">
    <source>
        <dbReference type="SAM" id="Coils"/>
    </source>
</evidence>